<feature type="domain" description="F-box" evidence="2">
    <location>
        <begin position="34"/>
        <end position="81"/>
    </location>
</feature>
<dbReference type="PANTHER" id="PTHR31672">
    <property type="entry name" value="BNACNNG10540D PROTEIN"/>
    <property type="match status" value="1"/>
</dbReference>
<dbReference type="SUPFAM" id="SSF81383">
    <property type="entry name" value="F-box domain"/>
    <property type="match status" value="1"/>
</dbReference>
<dbReference type="SMART" id="SM00256">
    <property type="entry name" value="FBOX"/>
    <property type="match status" value="1"/>
</dbReference>
<dbReference type="Gramene" id="Vigun07g168300.1.v1.2">
    <property type="protein sequence ID" value="Vigun07g168300.1.v1.2.CDS.1"/>
    <property type="gene ID" value="Vigun07g168300.v1.2"/>
</dbReference>
<dbReference type="PANTHER" id="PTHR31672:SF13">
    <property type="entry name" value="F-BOX PROTEIN CPR30-LIKE"/>
    <property type="match status" value="1"/>
</dbReference>
<dbReference type="Pfam" id="PF00646">
    <property type="entry name" value="F-box"/>
    <property type="match status" value="1"/>
</dbReference>
<dbReference type="InterPro" id="IPR001810">
    <property type="entry name" value="F-box_dom"/>
</dbReference>
<organism evidence="3 4">
    <name type="scientific">Vigna unguiculata</name>
    <name type="common">Cowpea</name>
    <dbReference type="NCBI Taxonomy" id="3917"/>
    <lineage>
        <taxon>Eukaryota</taxon>
        <taxon>Viridiplantae</taxon>
        <taxon>Streptophyta</taxon>
        <taxon>Embryophyta</taxon>
        <taxon>Tracheophyta</taxon>
        <taxon>Spermatophyta</taxon>
        <taxon>Magnoliopsida</taxon>
        <taxon>eudicotyledons</taxon>
        <taxon>Gunneridae</taxon>
        <taxon>Pentapetalae</taxon>
        <taxon>rosids</taxon>
        <taxon>fabids</taxon>
        <taxon>Fabales</taxon>
        <taxon>Fabaceae</taxon>
        <taxon>Papilionoideae</taxon>
        <taxon>50 kb inversion clade</taxon>
        <taxon>NPAAA clade</taxon>
        <taxon>indigoferoid/millettioid clade</taxon>
        <taxon>Phaseoleae</taxon>
        <taxon>Vigna</taxon>
    </lineage>
</organism>
<dbReference type="Proteomes" id="UP000501690">
    <property type="component" value="Linkage Group LG9"/>
</dbReference>
<dbReference type="Gramene" id="Vigun07g168300.2.v1.2">
    <property type="protein sequence ID" value="Vigun07g168300.2.v1.2.CDS.1"/>
    <property type="gene ID" value="Vigun07g168300.v1.2"/>
</dbReference>
<name>A0A4D6N173_VIGUN</name>
<dbReference type="EMBL" id="CP039353">
    <property type="protein sequence ID" value="QCE07550.1"/>
    <property type="molecule type" value="Genomic_DNA"/>
</dbReference>
<dbReference type="Gene3D" id="1.20.1280.50">
    <property type="match status" value="1"/>
</dbReference>
<dbReference type="InterPro" id="IPR013187">
    <property type="entry name" value="F-box-assoc_dom_typ3"/>
</dbReference>
<accession>A0A4D6N173</accession>
<feature type="region of interest" description="Disordered" evidence="1">
    <location>
        <begin position="1"/>
        <end position="20"/>
    </location>
</feature>
<proteinExistence type="predicted"/>
<dbReference type="NCBIfam" id="TIGR01640">
    <property type="entry name" value="F_box_assoc_1"/>
    <property type="match status" value="1"/>
</dbReference>
<gene>
    <name evidence="3" type="ORF">DEO72_LG9g2570</name>
</gene>
<dbReference type="InterPro" id="IPR017451">
    <property type="entry name" value="F-box-assoc_interact_dom"/>
</dbReference>
<dbReference type="CDD" id="cd22157">
    <property type="entry name" value="F-box_AtFBW1-like"/>
    <property type="match status" value="1"/>
</dbReference>
<dbReference type="InterPro" id="IPR036047">
    <property type="entry name" value="F-box-like_dom_sf"/>
</dbReference>
<dbReference type="Pfam" id="PF08268">
    <property type="entry name" value="FBA_3"/>
    <property type="match status" value="1"/>
</dbReference>
<dbReference type="AlphaFoldDB" id="A0A4D6N173"/>
<keyword evidence="4" id="KW-1185">Reference proteome</keyword>
<dbReference type="PROSITE" id="PS50181">
    <property type="entry name" value="FBOX"/>
    <property type="match status" value="1"/>
</dbReference>
<evidence type="ECO:0000259" key="2">
    <source>
        <dbReference type="PROSITE" id="PS50181"/>
    </source>
</evidence>
<protein>
    <submittedName>
        <fullName evidence="3">F-box protein 22</fullName>
    </submittedName>
</protein>
<evidence type="ECO:0000313" key="4">
    <source>
        <dbReference type="Proteomes" id="UP000501690"/>
    </source>
</evidence>
<sequence>MASPKRETDGNDGVSDGAGAEVAHGGAATGIAATSASSTMPDDLMIEILSRVPVKALMRFRCVSKYWNSFVFDPNLVKLHLQRSPRDKPILYTLSDYGEYDDDAHYLHCSSTQSLLENPNSVVGIDDDGVPVFANYDIVGVCNGLVCLSRIHTNLDEIWVRFWNPATRLSSEESPSCYIECGCANMAFGHDASTDTYKVVAAVLSDAKTHKIELIVHNLGDDCWREIRTTDADFPSEFRQTKGVFLNGTLNWVTVLGTGNSRSLVDFCFDLASETYTCFQLPNDVGEGFSELGAFGGCLCLSHIYHRESFAFWQMKEFGVYQSWTMLMNISYNYFEFPRYLIPRPLCLSEDGNILILVCHAEYQLVWCNRRHCQIEHFEIPHKWVSLKSTDYVQSLVLPYPTT</sequence>
<evidence type="ECO:0000313" key="3">
    <source>
        <dbReference type="EMBL" id="QCE07550.1"/>
    </source>
</evidence>
<evidence type="ECO:0000256" key="1">
    <source>
        <dbReference type="SAM" id="MobiDB-lite"/>
    </source>
</evidence>
<dbReference type="InterPro" id="IPR050796">
    <property type="entry name" value="SCF_F-box_component"/>
</dbReference>
<dbReference type="OrthoDB" id="1432085at2759"/>
<reference evidence="3 4" key="1">
    <citation type="submission" date="2019-04" db="EMBL/GenBank/DDBJ databases">
        <title>An improved genome assembly and genetic linkage map for asparagus bean, Vigna unguiculata ssp. sesquipedialis.</title>
        <authorList>
            <person name="Xia Q."/>
            <person name="Zhang R."/>
            <person name="Dong Y."/>
        </authorList>
    </citation>
    <scope>NUCLEOTIDE SEQUENCE [LARGE SCALE GENOMIC DNA]</scope>
    <source>
        <tissue evidence="3">Leaf</tissue>
    </source>
</reference>